<dbReference type="InterPro" id="IPR036513">
    <property type="entry name" value="STAS_dom_sf"/>
</dbReference>
<feature type="transmembrane region" description="Helical" evidence="5">
    <location>
        <begin position="161"/>
        <end position="183"/>
    </location>
</feature>
<dbReference type="PROSITE" id="PS50042">
    <property type="entry name" value="CNMP_BINDING_3"/>
    <property type="match status" value="1"/>
</dbReference>
<dbReference type="InterPro" id="IPR000595">
    <property type="entry name" value="cNMP-bd_dom"/>
</dbReference>
<dbReference type="Proteomes" id="UP000193827">
    <property type="component" value="Unassembled WGS sequence"/>
</dbReference>
<keyword evidence="2 5" id="KW-0812">Transmembrane</keyword>
<feature type="transmembrane region" description="Helical" evidence="5">
    <location>
        <begin position="93"/>
        <end position="115"/>
    </location>
</feature>
<dbReference type="PROSITE" id="PS50801">
    <property type="entry name" value="STAS"/>
    <property type="match status" value="1"/>
</dbReference>
<dbReference type="CDD" id="cd00038">
    <property type="entry name" value="CAP_ED"/>
    <property type="match status" value="1"/>
</dbReference>
<feature type="transmembrane region" description="Helical" evidence="5">
    <location>
        <begin position="37"/>
        <end position="55"/>
    </location>
</feature>
<evidence type="ECO:0000256" key="2">
    <source>
        <dbReference type="ARBA" id="ARBA00022692"/>
    </source>
</evidence>
<evidence type="ECO:0000256" key="1">
    <source>
        <dbReference type="ARBA" id="ARBA00004141"/>
    </source>
</evidence>
<dbReference type="Gene3D" id="2.60.120.10">
    <property type="entry name" value="Jelly Rolls"/>
    <property type="match status" value="1"/>
</dbReference>
<dbReference type="Gene3D" id="3.30.750.24">
    <property type="entry name" value="STAS domain"/>
    <property type="match status" value="1"/>
</dbReference>
<dbReference type="InterPro" id="IPR014710">
    <property type="entry name" value="RmlC-like_jellyroll"/>
</dbReference>
<feature type="domain" description="Cyclic nucleotide-binding" evidence="6">
    <location>
        <begin position="568"/>
        <end position="676"/>
    </location>
</feature>
<feature type="transmembrane region" description="Helical" evidence="5">
    <location>
        <begin position="383"/>
        <end position="416"/>
    </location>
</feature>
<dbReference type="AlphaFoldDB" id="A0A1Y5TR52"/>
<evidence type="ECO:0000256" key="4">
    <source>
        <dbReference type="ARBA" id="ARBA00023136"/>
    </source>
</evidence>
<evidence type="ECO:0000259" key="7">
    <source>
        <dbReference type="PROSITE" id="PS50801"/>
    </source>
</evidence>
<evidence type="ECO:0000256" key="5">
    <source>
        <dbReference type="SAM" id="Phobius"/>
    </source>
</evidence>
<dbReference type="EMBL" id="FWFL01000018">
    <property type="protein sequence ID" value="SLN69587.1"/>
    <property type="molecule type" value="Genomic_DNA"/>
</dbReference>
<evidence type="ECO:0000313" key="8">
    <source>
        <dbReference type="EMBL" id="SLN69587.1"/>
    </source>
</evidence>
<dbReference type="SUPFAM" id="SSF52091">
    <property type="entry name" value="SpoIIaa-like"/>
    <property type="match status" value="1"/>
</dbReference>
<sequence>MFGVGFVVIAITAVTLSISFAALVYTGPLSVFLGQGINATLLGAAIMALVGSFFLSVRGSICNPQDVTAVLIGAAAAGIATTGNVPVEHLFPTVIGLIVTTGIFTGLVVFLAGAFKLSALVRYAPYPVIAGFLAATGYLLFMGALSIAARETVSISNLTMLFHSVAIIKWVPWVAGAIFLTFIERRQASELTVPTVLSLSVLAFFALLGICGYSLSDAMEMGLLLGPFDNTSFSLPYNSDFFAKIEWAAIASAAPTLIAVSGLTLLGALLNGTGIAMTLGAKFNSEQDMKATGLANVASATVAGLPGYVILGESILARRMGLRGQVPSLASAAGCLAALYFSADILAYMPAGLLVMAVAYLGFDLLATWLWESRNRLSRFEYGIVVLIVAIAATVGFLLALAVGMLAAIAIFIVSYANTEVILSRSTGATRRSRVERSEEESDYLSKVGSELVVLDLTGYLFFGTAHRLSEAVQSELSSERPIKYLILDFRRVPGIDTSATNSLAGMLETSEQAGVKLFFTGMSEDVEKQFALASPHNEGVKKIPNIDAALEIIEGDLLSEEPGGARVESARLMQLIERLEVEYHEDPGALERITLAPGEKLIRLGTISSECYFLLSGTLRAEIEDQSGNRVRVAEFQPCALVGEIAYYAEVPRTAWVIASTDSKVVRVDLKRMERAPTQTLIEFHKAAARSLARRVMRMTRLTSEL</sequence>
<gene>
    <name evidence="8" type="ORF">PEL8287_03867</name>
</gene>
<organism evidence="8 9">
    <name type="scientific">Roseovarius litorisediminis</name>
    <dbReference type="NCBI Taxonomy" id="1312363"/>
    <lineage>
        <taxon>Bacteria</taxon>
        <taxon>Pseudomonadati</taxon>
        <taxon>Pseudomonadota</taxon>
        <taxon>Alphaproteobacteria</taxon>
        <taxon>Rhodobacterales</taxon>
        <taxon>Roseobacteraceae</taxon>
        <taxon>Roseovarius</taxon>
    </lineage>
</organism>
<reference evidence="8 9" key="1">
    <citation type="submission" date="2017-03" db="EMBL/GenBank/DDBJ databases">
        <authorList>
            <person name="Afonso C.L."/>
            <person name="Miller P.J."/>
            <person name="Scott M.A."/>
            <person name="Spackman E."/>
            <person name="Goraichik I."/>
            <person name="Dimitrov K.M."/>
            <person name="Suarez D.L."/>
            <person name="Swayne D.E."/>
        </authorList>
    </citation>
    <scope>NUCLEOTIDE SEQUENCE [LARGE SCALE GENOMIC DNA]</scope>
    <source>
        <strain evidence="8 9">CECT 8287</strain>
    </source>
</reference>
<dbReference type="PANTHER" id="PTHR43310">
    <property type="entry name" value="SULFATE TRANSPORTER YBAR-RELATED"/>
    <property type="match status" value="1"/>
</dbReference>
<evidence type="ECO:0000259" key="6">
    <source>
        <dbReference type="PROSITE" id="PS50042"/>
    </source>
</evidence>
<dbReference type="Pfam" id="PF00916">
    <property type="entry name" value="Sulfate_transp"/>
    <property type="match status" value="1"/>
</dbReference>
<feature type="domain" description="STAS" evidence="7">
    <location>
        <begin position="442"/>
        <end position="554"/>
    </location>
</feature>
<name>A0A1Y5TR52_9RHOB</name>
<keyword evidence="9" id="KW-1185">Reference proteome</keyword>
<dbReference type="PANTHER" id="PTHR43310:SF2">
    <property type="entry name" value="SLC26A_SULP TRANSPORTER DOMAIN-CONTAINING PROTEIN"/>
    <property type="match status" value="1"/>
</dbReference>
<feature type="transmembrane region" description="Helical" evidence="5">
    <location>
        <begin position="349"/>
        <end position="371"/>
    </location>
</feature>
<feature type="transmembrane region" description="Helical" evidence="5">
    <location>
        <begin position="247"/>
        <end position="270"/>
    </location>
</feature>
<evidence type="ECO:0000256" key="3">
    <source>
        <dbReference type="ARBA" id="ARBA00022989"/>
    </source>
</evidence>
<keyword evidence="3 5" id="KW-1133">Transmembrane helix</keyword>
<feature type="transmembrane region" description="Helical" evidence="5">
    <location>
        <begin position="127"/>
        <end position="149"/>
    </location>
</feature>
<protein>
    <submittedName>
        <fullName evidence="8">Putative transporter</fullName>
    </submittedName>
</protein>
<dbReference type="InterPro" id="IPR052706">
    <property type="entry name" value="Membrane-Transporter-like"/>
</dbReference>
<accession>A0A1Y5TR52</accession>
<proteinExistence type="predicted"/>
<evidence type="ECO:0000313" key="9">
    <source>
        <dbReference type="Proteomes" id="UP000193827"/>
    </source>
</evidence>
<dbReference type="CDD" id="cd07042">
    <property type="entry name" value="STAS_SulP_like_sulfate_transporter"/>
    <property type="match status" value="1"/>
</dbReference>
<feature type="transmembrane region" description="Helical" evidence="5">
    <location>
        <begin position="195"/>
        <end position="215"/>
    </location>
</feature>
<comment type="subcellular location">
    <subcellularLocation>
        <location evidence="1">Membrane</location>
        <topology evidence="1">Multi-pass membrane protein</topology>
    </subcellularLocation>
</comment>
<keyword evidence="4 5" id="KW-0472">Membrane</keyword>
<dbReference type="InterPro" id="IPR018490">
    <property type="entry name" value="cNMP-bd_dom_sf"/>
</dbReference>
<dbReference type="InterPro" id="IPR011547">
    <property type="entry name" value="SLC26A/SulP_dom"/>
</dbReference>
<feature type="transmembrane region" description="Helical" evidence="5">
    <location>
        <begin position="326"/>
        <end position="343"/>
    </location>
</feature>
<dbReference type="InterPro" id="IPR002645">
    <property type="entry name" value="STAS_dom"/>
</dbReference>
<dbReference type="GO" id="GO:0016020">
    <property type="term" value="C:membrane"/>
    <property type="evidence" value="ECO:0007669"/>
    <property type="project" value="UniProtKB-SubCell"/>
</dbReference>
<dbReference type="Pfam" id="PF01740">
    <property type="entry name" value="STAS"/>
    <property type="match status" value="1"/>
</dbReference>
<dbReference type="SUPFAM" id="SSF51206">
    <property type="entry name" value="cAMP-binding domain-like"/>
    <property type="match status" value="1"/>
</dbReference>
<dbReference type="Pfam" id="PF00027">
    <property type="entry name" value="cNMP_binding"/>
    <property type="match status" value="1"/>
</dbReference>
<dbReference type="SMART" id="SM00100">
    <property type="entry name" value="cNMP"/>
    <property type="match status" value="1"/>
</dbReference>